<evidence type="ECO:0000313" key="2">
    <source>
        <dbReference type="Proteomes" id="UP000010420"/>
    </source>
</evidence>
<organism evidence="1 2">
    <name type="scientific">Clostridium celatum DSM 1785</name>
    <dbReference type="NCBI Taxonomy" id="545697"/>
    <lineage>
        <taxon>Bacteria</taxon>
        <taxon>Bacillati</taxon>
        <taxon>Bacillota</taxon>
        <taxon>Clostridia</taxon>
        <taxon>Eubacteriales</taxon>
        <taxon>Clostridiaceae</taxon>
        <taxon>Clostridium</taxon>
    </lineage>
</organism>
<dbReference type="RefSeq" id="WP_005214683.1">
    <property type="nucleotide sequence ID" value="NZ_KB291670.1"/>
</dbReference>
<comment type="caution">
    <text evidence="1">The sequence shown here is derived from an EMBL/GenBank/DDBJ whole genome shotgun (WGS) entry which is preliminary data.</text>
</comment>
<dbReference type="EMBL" id="AMEZ01000080">
    <property type="protein sequence ID" value="EKY24619.1"/>
    <property type="molecule type" value="Genomic_DNA"/>
</dbReference>
<proteinExistence type="predicted"/>
<reference evidence="1 2" key="1">
    <citation type="submission" date="2012-05" db="EMBL/GenBank/DDBJ databases">
        <authorList>
            <person name="Weinstock G."/>
            <person name="Sodergren E."/>
            <person name="Lobos E.A."/>
            <person name="Fulton L."/>
            <person name="Fulton R."/>
            <person name="Courtney L."/>
            <person name="Fronick C."/>
            <person name="O'Laughlin M."/>
            <person name="Godfrey J."/>
            <person name="Wilson R.M."/>
            <person name="Miner T."/>
            <person name="Farmer C."/>
            <person name="Delehaunty K."/>
            <person name="Cordes M."/>
            <person name="Minx P."/>
            <person name="Tomlinson C."/>
            <person name="Chen J."/>
            <person name="Wollam A."/>
            <person name="Pepin K.H."/>
            <person name="Bhonagiri V."/>
            <person name="Zhang X."/>
            <person name="Suruliraj S."/>
            <person name="Warren W."/>
            <person name="Mitreva M."/>
            <person name="Mardis E.R."/>
            <person name="Wilson R.K."/>
        </authorList>
    </citation>
    <scope>NUCLEOTIDE SEQUENCE [LARGE SCALE GENOMIC DNA]</scope>
    <source>
        <strain evidence="1 2">DSM 1785</strain>
    </source>
</reference>
<keyword evidence="2" id="KW-1185">Reference proteome</keyword>
<name>L1Q9H4_9CLOT</name>
<dbReference type="eggNOG" id="ENOG50323RY">
    <property type="taxonomic scope" value="Bacteria"/>
</dbReference>
<gene>
    <name evidence="1" type="ORF">HMPREF0216_02649</name>
</gene>
<dbReference type="SUPFAM" id="SSF144020">
    <property type="entry name" value="FdhE-like"/>
    <property type="match status" value="1"/>
</dbReference>
<dbReference type="HOGENOM" id="CLU_194677_0_0_9"/>
<sequence length="51" mass="5885">MSKQRRGKYIKTLPGWRGTCPICGRKRVKLVWSKKDEEGNTINVCKECSKS</sequence>
<dbReference type="AlphaFoldDB" id="L1Q9H4"/>
<accession>L1Q9H4</accession>
<dbReference type="InterPro" id="IPR024064">
    <property type="entry name" value="FdhE-like_sf"/>
</dbReference>
<protein>
    <submittedName>
        <fullName evidence="1">Uncharacterized protein</fullName>
    </submittedName>
</protein>
<evidence type="ECO:0000313" key="1">
    <source>
        <dbReference type="EMBL" id="EKY24619.1"/>
    </source>
</evidence>
<dbReference type="PATRIC" id="fig|545697.3.peg.2603"/>
<dbReference type="Proteomes" id="UP000010420">
    <property type="component" value="Unassembled WGS sequence"/>
</dbReference>